<organism evidence="3 4">
    <name type="scientific">Cohnella lupini</name>
    <dbReference type="NCBI Taxonomy" id="1294267"/>
    <lineage>
        <taxon>Bacteria</taxon>
        <taxon>Bacillati</taxon>
        <taxon>Bacillota</taxon>
        <taxon>Bacilli</taxon>
        <taxon>Bacillales</taxon>
        <taxon>Paenibacillaceae</taxon>
        <taxon>Cohnella</taxon>
    </lineage>
</organism>
<accession>A0A3D9HSX7</accession>
<dbReference type="Pfam" id="PF08327">
    <property type="entry name" value="AHSA1"/>
    <property type="match status" value="1"/>
</dbReference>
<dbReference type="EMBL" id="QRDY01000033">
    <property type="protein sequence ID" value="RED52603.1"/>
    <property type="molecule type" value="Genomic_DNA"/>
</dbReference>
<sequence>MSNQQGQGLLLKREFNAPRELVFKVWTDPEHFGKWWGPKGASLDVVKMDVRPGGVFLGCQKSADGQYVMWGKYTYQEVQAPEKLVWVQSFSDEEGNIIRAPFDPNWPLEILNILTLEEQEGKTLLTLQGGPINASAEEQAAFDAMSPMVAQGFEGTFEQLENHLASQQ</sequence>
<dbReference type="SUPFAM" id="SSF55961">
    <property type="entry name" value="Bet v1-like"/>
    <property type="match status" value="1"/>
</dbReference>
<dbReference type="InterPro" id="IPR023393">
    <property type="entry name" value="START-like_dom_sf"/>
</dbReference>
<protein>
    <submittedName>
        <fullName evidence="3">Uncharacterized protein YndB with AHSA1/START domain</fullName>
    </submittedName>
</protein>
<evidence type="ECO:0000313" key="3">
    <source>
        <dbReference type="EMBL" id="RED52603.1"/>
    </source>
</evidence>
<reference evidence="3 4" key="1">
    <citation type="submission" date="2018-07" db="EMBL/GenBank/DDBJ databases">
        <title>Genomic Encyclopedia of Type Strains, Phase III (KMG-III): the genomes of soil and plant-associated and newly described type strains.</title>
        <authorList>
            <person name="Whitman W."/>
        </authorList>
    </citation>
    <scope>NUCLEOTIDE SEQUENCE [LARGE SCALE GENOMIC DNA]</scope>
    <source>
        <strain evidence="3 4">CECT 8236</strain>
    </source>
</reference>
<dbReference type="RefSeq" id="WP_115995730.1">
    <property type="nucleotide sequence ID" value="NZ_QRDY01000033.1"/>
</dbReference>
<dbReference type="CDD" id="cd07814">
    <property type="entry name" value="SRPBCC_CalC_Aha1-like"/>
    <property type="match status" value="1"/>
</dbReference>
<dbReference type="InterPro" id="IPR013538">
    <property type="entry name" value="ASHA1/2-like_C"/>
</dbReference>
<feature type="domain" description="Activator of Hsp90 ATPase homologue 1/2-like C-terminal" evidence="2">
    <location>
        <begin position="16"/>
        <end position="164"/>
    </location>
</feature>
<gene>
    <name evidence="3" type="ORF">DFP95_1331</name>
</gene>
<name>A0A3D9HSX7_9BACL</name>
<proteinExistence type="inferred from homology"/>
<evidence type="ECO:0000256" key="1">
    <source>
        <dbReference type="ARBA" id="ARBA00006817"/>
    </source>
</evidence>
<evidence type="ECO:0000313" key="4">
    <source>
        <dbReference type="Proteomes" id="UP000256869"/>
    </source>
</evidence>
<dbReference type="Gene3D" id="3.30.530.20">
    <property type="match status" value="1"/>
</dbReference>
<comment type="similarity">
    <text evidence="1">Belongs to the AHA1 family.</text>
</comment>
<evidence type="ECO:0000259" key="2">
    <source>
        <dbReference type="Pfam" id="PF08327"/>
    </source>
</evidence>
<comment type="caution">
    <text evidence="3">The sequence shown here is derived from an EMBL/GenBank/DDBJ whole genome shotgun (WGS) entry which is preliminary data.</text>
</comment>
<dbReference type="AlphaFoldDB" id="A0A3D9HSX7"/>
<dbReference type="Proteomes" id="UP000256869">
    <property type="component" value="Unassembled WGS sequence"/>
</dbReference>
<dbReference type="OrthoDB" id="118413at2"/>
<keyword evidence="4" id="KW-1185">Reference proteome</keyword>